<evidence type="ECO:0000256" key="11">
    <source>
        <dbReference type="ARBA" id="ARBA00049091"/>
    </source>
</evidence>
<dbReference type="CDD" id="cd02970">
    <property type="entry name" value="PRX_like2"/>
    <property type="match status" value="1"/>
</dbReference>
<dbReference type="GO" id="GO:0005737">
    <property type="term" value="C:cytoplasm"/>
    <property type="evidence" value="ECO:0007669"/>
    <property type="project" value="TreeGrafter"/>
</dbReference>
<keyword evidence="7" id="KW-0676">Redox-active center</keyword>
<dbReference type="InterPro" id="IPR050924">
    <property type="entry name" value="Peroxiredoxin_BCP/PrxQ"/>
</dbReference>
<dbReference type="PANTHER" id="PTHR42801">
    <property type="entry name" value="THIOREDOXIN-DEPENDENT PEROXIDE REDUCTASE"/>
    <property type="match status" value="1"/>
</dbReference>
<evidence type="ECO:0000313" key="15">
    <source>
        <dbReference type="Proteomes" id="UP000092659"/>
    </source>
</evidence>
<evidence type="ECO:0000256" key="3">
    <source>
        <dbReference type="ARBA" id="ARBA00022559"/>
    </source>
</evidence>
<dbReference type="EMBL" id="JAGGLP010000002">
    <property type="protein sequence ID" value="MBP2047828.1"/>
    <property type="molecule type" value="Genomic_DNA"/>
</dbReference>
<organism evidence="13 15">
    <name type="scientific">Streptomyces griseochromogenes</name>
    <dbReference type="NCBI Taxonomy" id="68214"/>
    <lineage>
        <taxon>Bacteria</taxon>
        <taxon>Bacillati</taxon>
        <taxon>Actinomycetota</taxon>
        <taxon>Actinomycetes</taxon>
        <taxon>Kitasatosporales</taxon>
        <taxon>Streptomycetaceae</taxon>
        <taxon>Streptomyces</taxon>
    </lineage>
</organism>
<evidence type="ECO:0000313" key="16">
    <source>
        <dbReference type="Proteomes" id="UP001519309"/>
    </source>
</evidence>
<comment type="similarity">
    <text evidence="9">Belongs to the peroxiredoxin family. BCP/PrxQ subfamily.</text>
</comment>
<evidence type="ECO:0000256" key="4">
    <source>
        <dbReference type="ARBA" id="ARBA00022862"/>
    </source>
</evidence>
<dbReference type="InterPro" id="IPR036249">
    <property type="entry name" value="Thioredoxin-like_sf"/>
</dbReference>
<comment type="catalytic activity">
    <reaction evidence="11">
        <text>a hydroperoxide + [thioredoxin]-dithiol = an alcohol + [thioredoxin]-disulfide + H2O</text>
        <dbReference type="Rhea" id="RHEA:62620"/>
        <dbReference type="Rhea" id="RHEA-COMP:10698"/>
        <dbReference type="Rhea" id="RHEA-COMP:10700"/>
        <dbReference type="ChEBI" id="CHEBI:15377"/>
        <dbReference type="ChEBI" id="CHEBI:29950"/>
        <dbReference type="ChEBI" id="CHEBI:30879"/>
        <dbReference type="ChEBI" id="CHEBI:35924"/>
        <dbReference type="ChEBI" id="CHEBI:50058"/>
        <dbReference type="EC" id="1.11.1.24"/>
    </reaction>
</comment>
<dbReference type="EMBL" id="CP016279">
    <property type="protein sequence ID" value="ANP50461.1"/>
    <property type="molecule type" value="Genomic_DNA"/>
</dbReference>
<dbReference type="Proteomes" id="UP001519309">
    <property type="component" value="Unassembled WGS sequence"/>
</dbReference>
<evidence type="ECO:0000256" key="10">
    <source>
        <dbReference type="ARBA" id="ARBA00041373"/>
    </source>
</evidence>
<keyword evidence="3" id="KW-0575">Peroxidase</keyword>
<dbReference type="OrthoDB" id="9809746at2"/>
<feature type="domain" description="Thioredoxin" evidence="12">
    <location>
        <begin position="48"/>
        <end position="221"/>
    </location>
</feature>
<dbReference type="InterPro" id="IPR013766">
    <property type="entry name" value="Thioredoxin_domain"/>
</dbReference>
<comment type="function">
    <text evidence="1">Thiol-specific peroxidase that catalyzes the reduction of hydrogen peroxide and organic hydroperoxides to water and alcohols, respectively. Plays a role in cell protection against oxidative stress by detoxifying peroxides and as sensor of hydrogen peroxide-mediated signaling events.</text>
</comment>
<dbReference type="InterPro" id="IPR000866">
    <property type="entry name" value="AhpC/TSA"/>
</dbReference>
<dbReference type="Pfam" id="PF00578">
    <property type="entry name" value="AhpC-TSA"/>
    <property type="match status" value="1"/>
</dbReference>
<accession>A0A1B1AV96</accession>
<evidence type="ECO:0000256" key="2">
    <source>
        <dbReference type="ARBA" id="ARBA00013017"/>
    </source>
</evidence>
<reference evidence="13 15" key="1">
    <citation type="submission" date="2016-06" db="EMBL/GenBank/DDBJ databases">
        <title>Complete genome sequence of Streptomyces griseochromogenes ATCC 14511, the Blasticidin S producer.</title>
        <authorList>
            <person name="Wu L."/>
        </authorList>
    </citation>
    <scope>NUCLEOTIDE SEQUENCE [LARGE SCALE GENOMIC DNA]</scope>
    <source>
        <strain evidence="13 15">ATCC 14511</strain>
    </source>
</reference>
<evidence type="ECO:0000256" key="9">
    <source>
        <dbReference type="ARBA" id="ARBA00038489"/>
    </source>
</evidence>
<keyword evidence="5" id="KW-0560">Oxidoreductase</keyword>
<evidence type="ECO:0000313" key="13">
    <source>
        <dbReference type="EMBL" id="ANP50461.1"/>
    </source>
</evidence>
<protein>
    <recommendedName>
        <fullName evidence="2">thioredoxin-dependent peroxiredoxin</fullName>
        <ecNumber evidence="2">1.11.1.24</ecNumber>
    </recommendedName>
    <alternativeName>
        <fullName evidence="10">Bacterioferritin comigratory protein</fullName>
    </alternativeName>
    <alternativeName>
        <fullName evidence="8">Thioredoxin peroxidase</fullName>
    </alternativeName>
</protein>
<evidence type="ECO:0000259" key="12">
    <source>
        <dbReference type="PROSITE" id="PS51352"/>
    </source>
</evidence>
<dbReference type="RefSeq" id="WP_067303229.1">
    <property type="nucleotide sequence ID" value="NZ_CP016279.1"/>
</dbReference>
<evidence type="ECO:0000256" key="7">
    <source>
        <dbReference type="ARBA" id="ARBA00023284"/>
    </source>
</evidence>
<gene>
    <name evidence="13" type="ORF">AVL59_13280</name>
    <name evidence="14" type="ORF">J2Z21_000752</name>
</gene>
<keyword evidence="4" id="KW-0049">Antioxidant</keyword>
<dbReference type="SUPFAM" id="SSF52833">
    <property type="entry name" value="Thioredoxin-like"/>
    <property type="match status" value="1"/>
</dbReference>
<dbReference type="EC" id="1.11.1.24" evidence="2"/>
<evidence type="ECO:0000313" key="14">
    <source>
        <dbReference type="EMBL" id="MBP2047828.1"/>
    </source>
</evidence>
<keyword evidence="6" id="KW-1015">Disulfide bond</keyword>
<keyword evidence="16" id="KW-1185">Reference proteome</keyword>
<dbReference type="AlphaFoldDB" id="A0A1B1AV96"/>
<dbReference type="KEGG" id="sgs:AVL59_13280"/>
<dbReference type="PROSITE" id="PS51352">
    <property type="entry name" value="THIOREDOXIN_2"/>
    <property type="match status" value="1"/>
</dbReference>
<dbReference type="PANTHER" id="PTHR42801:SF7">
    <property type="entry name" value="SLL1159 PROTEIN"/>
    <property type="match status" value="1"/>
</dbReference>
<dbReference type="GO" id="GO:0034599">
    <property type="term" value="P:cellular response to oxidative stress"/>
    <property type="evidence" value="ECO:0007669"/>
    <property type="project" value="TreeGrafter"/>
</dbReference>
<evidence type="ECO:0000256" key="1">
    <source>
        <dbReference type="ARBA" id="ARBA00003330"/>
    </source>
</evidence>
<dbReference type="Proteomes" id="UP000092659">
    <property type="component" value="Chromosome"/>
</dbReference>
<sequence length="221" mass="22938">MTTQTGSIADQVTRLKTAMAGQAPVEVLAVFEAEQAELNTAGVPATAAAPGTRLPDVELITAEGSLVSLHTVTGGRPAVIVFYRGAWCPYCNIALKTYQDQLLPALAERGAALVAVSPQRPDGSLTMQQKHALEFPVLSDPGNALAGALGILTAPTAGAREAQAKVGLDLTSENADGTHTVPMPTVVITDANHTVRWIDIHPDYTARSEPAAILAALDAAQ</sequence>
<evidence type="ECO:0000256" key="8">
    <source>
        <dbReference type="ARBA" id="ARBA00032824"/>
    </source>
</evidence>
<reference evidence="14 16" key="2">
    <citation type="submission" date="2021-03" db="EMBL/GenBank/DDBJ databases">
        <title>Genomic Encyclopedia of Type Strains, Phase IV (KMG-IV): sequencing the most valuable type-strain genomes for metagenomic binning, comparative biology and taxonomic classification.</title>
        <authorList>
            <person name="Goeker M."/>
        </authorList>
    </citation>
    <scope>NUCLEOTIDE SEQUENCE [LARGE SCALE GENOMIC DNA]</scope>
    <source>
        <strain evidence="14 16">DSM 40499</strain>
    </source>
</reference>
<dbReference type="GO" id="GO:0008379">
    <property type="term" value="F:thioredoxin peroxidase activity"/>
    <property type="evidence" value="ECO:0007669"/>
    <property type="project" value="TreeGrafter"/>
</dbReference>
<name>A0A1B1AV96_9ACTN</name>
<evidence type="ECO:0000256" key="5">
    <source>
        <dbReference type="ARBA" id="ARBA00023002"/>
    </source>
</evidence>
<dbReference type="Gene3D" id="3.40.30.10">
    <property type="entry name" value="Glutaredoxin"/>
    <property type="match status" value="1"/>
</dbReference>
<dbReference type="GO" id="GO:0045454">
    <property type="term" value="P:cell redox homeostasis"/>
    <property type="evidence" value="ECO:0007669"/>
    <property type="project" value="TreeGrafter"/>
</dbReference>
<evidence type="ECO:0000256" key="6">
    <source>
        <dbReference type="ARBA" id="ARBA00023157"/>
    </source>
</evidence>
<proteinExistence type="inferred from homology"/>